<dbReference type="Proteomes" id="UP000198717">
    <property type="component" value="Unassembled WGS sequence"/>
</dbReference>
<gene>
    <name evidence="2" type="ORF">SAMN04488504_1367</name>
</gene>
<dbReference type="EMBL" id="FNAJ01000036">
    <property type="protein sequence ID" value="SDF36680.1"/>
    <property type="molecule type" value="Genomic_DNA"/>
</dbReference>
<name>A0ABY0NFB4_9BACT</name>
<evidence type="ECO:0000313" key="3">
    <source>
        <dbReference type="Proteomes" id="UP000198717"/>
    </source>
</evidence>
<feature type="region of interest" description="Disordered" evidence="1">
    <location>
        <begin position="113"/>
        <end position="132"/>
    </location>
</feature>
<proteinExistence type="predicted"/>
<comment type="caution">
    <text evidence="2">The sequence shown here is derived from an EMBL/GenBank/DDBJ whole genome shotgun (WGS) entry which is preliminary data.</text>
</comment>
<accession>A0ABY0NFB4</accession>
<evidence type="ECO:0008006" key="4">
    <source>
        <dbReference type="Google" id="ProtNLM"/>
    </source>
</evidence>
<evidence type="ECO:0000313" key="2">
    <source>
        <dbReference type="EMBL" id="SDF36680.1"/>
    </source>
</evidence>
<reference evidence="2 3" key="1">
    <citation type="submission" date="2016-10" db="EMBL/GenBank/DDBJ databases">
        <authorList>
            <person name="Varghese N."/>
            <person name="Submissions S."/>
        </authorList>
    </citation>
    <scope>NUCLEOTIDE SEQUENCE [LARGE SCALE GENOMIC DNA]</scope>
    <source>
        <strain evidence="2 3">DSM 2260</strain>
    </source>
</reference>
<evidence type="ECO:0000256" key="1">
    <source>
        <dbReference type="SAM" id="MobiDB-lite"/>
    </source>
</evidence>
<protein>
    <recommendedName>
        <fullName evidence="4">Transposase</fullName>
    </recommendedName>
</protein>
<keyword evidence="3" id="KW-1185">Reference proteome</keyword>
<sequence>MFGERRDKRAIQRLGWRGAARGSAVRRRFHSWGSSSSMRELGWSVPRFSDQLKRERVLAARRQVRYAMGKGVSRRPACALLQVARSSLGYASHKDAKDAALVAQLRDIAQARPRHAPQGHVGGHITGSLPRNEKGPRVFRLGGLVRSAQGGIRTRHGRMENLKQDAPLPYIPLILPGFVVPPYPTLSHLNPSDSALEGHIRGTCGMPRPLGAAGLRFRSGPSPNAY</sequence>
<organism evidence="2 3">
    <name type="scientific">Myxococcus virescens</name>
    <dbReference type="NCBI Taxonomy" id="83456"/>
    <lineage>
        <taxon>Bacteria</taxon>
        <taxon>Pseudomonadati</taxon>
        <taxon>Myxococcota</taxon>
        <taxon>Myxococcia</taxon>
        <taxon>Myxococcales</taxon>
        <taxon>Cystobacterineae</taxon>
        <taxon>Myxococcaceae</taxon>
        <taxon>Myxococcus</taxon>
    </lineage>
</organism>